<protein>
    <submittedName>
        <fullName evidence="1">Uncharacterized protein</fullName>
    </submittedName>
</protein>
<reference evidence="1 2" key="1">
    <citation type="submission" date="2016-09" db="EMBL/GenBank/DDBJ databases">
        <title>Draft Genome Sequence of four Alteromonas macleodii strains isolated from copper coupons and grown long-term at elevated copper levels.</title>
        <authorList>
            <person name="Cusick K."/>
            <person name="Dale J."/>
            <person name="Little B."/>
            <person name="Biffinger J."/>
        </authorList>
    </citation>
    <scope>NUCLEOTIDE SEQUENCE [LARGE SCALE GENOMIC DNA]</scope>
    <source>
        <strain evidence="1 2">KCP01</strain>
    </source>
</reference>
<accession>A0AB36FM67</accession>
<proteinExistence type="predicted"/>
<dbReference type="Proteomes" id="UP000095392">
    <property type="component" value="Unassembled WGS sequence"/>
</dbReference>
<organism evidence="1 2">
    <name type="scientific">Alteromonas macleodii</name>
    <name type="common">Pseudoalteromonas macleodii</name>
    <dbReference type="NCBI Taxonomy" id="28108"/>
    <lineage>
        <taxon>Bacteria</taxon>
        <taxon>Pseudomonadati</taxon>
        <taxon>Pseudomonadota</taxon>
        <taxon>Gammaproteobacteria</taxon>
        <taxon>Alteromonadales</taxon>
        <taxon>Alteromonadaceae</taxon>
        <taxon>Alteromonas/Salinimonas group</taxon>
        <taxon>Alteromonas</taxon>
    </lineage>
</organism>
<keyword evidence="2" id="KW-1185">Reference proteome</keyword>
<dbReference type="EMBL" id="MIPY01000076">
    <property type="protein sequence ID" value="OES23856.1"/>
    <property type="molecule type" value="Genomic_DNA"/>
</dbReference>
<comment type="caution">
    <text evidence="1">The sequence shown here is derived from an EMBL/GenBank/DDBJ whole genome shotgun (WGS) entry which is preliminary data.</text>
</comment>
<name>A0AB36FM67_ALTMA</name>
<sequence>MEVYRKTVISGEERNYIDWQHDEILEPQLLLDLRWLLNNREQCVTNSEYRLVSLTKSAWGF</sequence>
<evidence type="ECO:0000313" key="1">
    <source>
        <dbReference type="EMBL" id="OES23856.1"/>
    </source>
</evidence>
<evidence type="ECO:0000313" key="2">
    <source>
        <dbReference type="Proteomes" id="UP000095392"/>
    </source>
</evidence>
<gene>
    <name evidence="1" type="ORF">BFV95_4941</name>
</gene>
<dbReference type="AlphaFoldDB" id="A0AB36FM67"/>